<keyword evidence="2" id="KW-1133">Transmembrane helix</keyword>
<comment type="caution">
    <text evidence="3">The sequence shown here is derived from an EMBL/GenBank/DDBJ whole genome shotgun (WGS) entry which is preliminary data.</text>
</comment>
<dbReference type="STRING" id="93625.A0A409W298"/>
<protein>
    <recommendedName>
        <fullName evidence="5">Transmembrane protein</fullName>
    </recommendedName>
</protein>
<dbReference type="InParanoid" id="A0A409W298"/>
<feature type="compositionally biased region" description="Polar residues" evidence="1">
    <location>
        <begin position="325"/>
        <end position="334"/>
    </location>
</feature>
<name>A0A409W298_PSICY</name>
<dbReference type="OrthoDB" id="2564234at2759"/>
<dbReference type="Gene3D" id="2.60.120.260">
    <property type="entry name" value="Galactose-binding domain-like"/>
    <property type="match status" value="1"/>
</dbReference>
<dbReference type="EMBL" id="NHYD01003807">
    <property type="protein sequence ID" value="PPQ72627.1"/>
    <property type="molecule type" value="Genomic_DNA"/>
</dbReference>
<evidence type="ECO:0000256" key="2">
    <source>
        <dbReference type="SAM" id="Phobius"/>
    </source>
</evidence>
<accession>A0A409W298</accession>
<organism evidence="3 4">
    <name type="scientific">Psilocybe cyanescens</name>
    <dbReference type="NCBI Taxonomy" id="93625"/>
    <lineage>
        <taxon>Eukaryota</taxon>
        <taxon>Fungi</taxon>
        <taxon>Dikarya</taxon>
        <taxon>Basidiomycota</taxon>
        <taxon>Agaricomycotina</taxon>
        <taxon>Agaricomycetes</taxon>
        <taxon>Agaricomycetidae</taxon>
        <taxon>Agaricales</taxon>
        <taxon>Agaricineae</taxon>
        <taxon>Strophariaceae</taxon>
        <taxon>Psilocybe</taxon>
    </lineage>
</organism>
<keyword evidence="2" id="KW-0472">Membrane</keyword>
<reference evidence="3 4" key="1">
    <citation type="journal article" date="2018" name="Evol. Lett.">
        <title>Horizontal gene cluster transfer increased hallucinogenic mushroom diversity.</title>
        <authorList>
            <person name="Reynolds H.T."/>
            <person name="Vijayakumar V."/>
            <person name="Gluck-Thaler E."/>
            <person name="Korotkin H.B."/>
            <person name="Matheny P.B."/>
            <person name="Slot J.C."/>
        </authorList>
    </citation>
    <scope>NUCLEOTIDE SEQUENCE [LARGE SCALE GENOMIC DNA]</scope>
    <source>
        <strain evidence="3 4">2631</strain>
    </source>
</reference>
<evidence type="ECO:0008006" key="5">
    <source>
        <dbReference type="Google" id="ProtNLM"/>
    </source>
</evidence>
<keyword evidence="4" id="KW-1185">Reference proteome</keyword>
<feature type="transmembrane region" description="Helical" evidence="2">
    <location>
        <begin position="255"/>
        <end position="278"/>
    </location>
</feature>
<dbReference type="AlphaFoldDB" id="A0A409W298"/>
<sequence>MPSFTTVIEDASLLLVYSANWGAGSSAEDPKADQYTQGSFTLTQLNGASMSFSFYGSSVAVYGSRRSNHGSYSANVDDSAALPFSGQSSTDQFNQIMFTSNMSSGLPNLTITNGDNMLFDVDYVTFLSSVGNDDENLVVNTYRDTHPAFSYTPSSAWSTPSNVGTFLGGSGQQATAILFFSANKPLYRPQQVLYFAGNLGDGQHTLEIQPFGSTGEFAIDYAAVYTAPSVGGSFAETPTCPTVKDIRRNRLPPGAIAGLVSATTLAVFACLFSGFLLWSQRRTLSPSDKHKQSKLVVGMQDPEVARPFLKYPIFRPSAPRRTRGSVRSQASPQLPISPLTAPPEYS</sequence>
<proteinExistence type="predicted"/>
<dbReference type="Proteomes" id="UP000283269">
    <property type="component" value="Unassembled WGS sequence"/>
</dbReference>
<evidence type="ECO:0000313" key="4">
    <source>
        <dbReference type="Proteomes" id="UP000283269"/>
    </source>
</evidence>
<keyword evidence="2" id="KW-0812">Transmembrane</keyword>
<gene>
    <name evidence="3" type="ORF">CVT25_007905</name>
</gene>
<evidence type="ECO:0000256" key="1">
    <source>
        <dbReference type="SAM" id="MobiDB-lite"/>
    </source>
</evidence>
<evidence type="ECO:0000313" key="3">
    <source>
        <dbReference type="EMBL" id="PPQ72627.1"/>
    </source>
</evidence>
<feature type="region of interest" description="Disordered" evidence="1">
    <location>
        <begin position="315"/>
        <end position="346"/>
    </location>
</feature>